<proteinExistence type="predicted"/>
<feature type="domain" description="Cas6b N-terminal" evidence="2">
    <location>
        <begin position="5"/>
        <end position="76"/>
    </location>
</feature>
<dbReference type="Proteomes" id="UP000004095">
    <property type="component" value="Unassembled WGS sequence"/>
</dbReference>
<gene>
    <name evidence="3" type="ORF">M23134_06480</name>
</gene>
<protein>
    <recommendedName>
        <fullName evidence="5">Cas6b C-terminal domain-containing protein</fullName>
    </recommendedName>
</protein>
<dbReference type="InterPro" id="IPR041528">
    <property type="entry name" value="Cas6b_N"/>
</dbReference>
<organism evidence="3 4">
    <name type="scientific">Microscilla marina ATCC 23134</name>
    <dbReference type="NCBI Taxonomy" id="313606"/>
    <lineage>
        <taxon>Bacteria</taxon>
        <taxon>Pseudomonadati</taxon>
        <taxon>Bacteroidota</taxon>
        <taxon>Cytophagia</taxon>
        <taxon>Cytophagales</taxon>
        <taxon>Microscillaceae</taxon>
        <taxon>Microscilla</taxon>
    </lineage>
</organism>
<keyword evidence="4" id="KW-1185">Reference proteome</keyword>
<evidence type="ECO:0000259" key="1">
    <source>
        <dbReference type="Pfam" id="PF17262"/>
    </source>
</evidence>
<sequence length="194" mass="23383">MAIRSHHWFHNHLHNKKYLYRYPKIQYKCIKGHPVLLCVHKGVEEIHKLFDQTDWSLRLHDRALAMRIDRLDMRELELKTLHPPQKYRIYRWLGLNQENYAQYQQLKYQTDQLLFLEQKLVSNIISFAKSVQWHIGARFEVKITQLHRQHWARYKDQRFAAFDLNFETEVLLPKNIGLGHKVSVGFGTVIPVKT</sequence>
<dbReference type="EMBL" id="AAWS01000068">
    <property type="protein sequence ID" value="EAY24493.1"/>
    <property type="molecule type" value="Genomic_DNA"/>
</dbReference>
<dbReference type="AlphaFoldDB" id="A1ZYR9"/>
<name>A1ZYR9_MICM2</name>
<accession>A1ZYR9</accession>
<evidence type="ECO:0000313" key="4">
    <source>
        <dbReference type="Proteomes" id="UP000004095"/>
    </source>
</evidence>
<reference evidence="3 4" key="1">
    <citation type="submission" date="2007-01" db="EMBL/GenBank/DDBJ databases">
        <authorList>
            <person name="Haygood M."/>
            <person name="Podell S."/>
            <person name="Anderson C."/>
            <person name="Hopkinson B."/>
            <person name="Roe K."/>
            <person name="Barbeau K."/>
            <person name="Gaasterland T."/>
            <person name="Ferriera S."/>
            <person name="Johnson J."/>
            <person name="Kravitz S."/>
            <person name="Beeson K."/>
            <person name="Sutton G."/>
            <person name="Rogers Y.-H."/>
            <person name="Friedman R."/>
            <person name="Frazier M."/>
            <person name="Venter J.C."/>
        </authorList>
    </citation>
    <scope>NUCLEOTIDE SEQUENCE [LARGE SCALE GENOMIC DNA]</scope>
    <source>
        <strain evidence="3 4">ATCC 23134</strain>
    </source>
</reference>
<evidence type="ECO:0000313" key="3">
    <source>
        <dbReference type="EMBL" id="EAY24493.1"/>
    </source>
</evidence>
<comment type="caution">
    <text evidence="3">The sequence shown here is derived from an EMBL/GenBank/DDBJ whole genome shotgun (WGS) entry which is preliminary data.</text>
</comment>
<evidence type="ECO:0000259" key="2">
    <source>
        <dbReference type="Pfam" id="PF17955"/>
    </source>
</evidence>
<evidence type="ECO:0008006" key="5">
    <source>
        <dbReference type="Google" id="ProtNLM"/>
    </source>
</evidence>
<dbReference type="eggNOG" id="ENOG503038X">
    <property type="taxonomic scope" value="Bacteria"/>
</dbReference>
<dbReference type="InterPro" id="IPR020209">
    <property type="entry name" value="Cas6b_C"/>
</dbReference>
<feature type="domain" description="Cas6b C-terminal" evidence="1">
    <location>
        <begin position="83"/>
        <end position="191"/>
    </location>
</feature>
<dbReference type="Pfam" id="PF17955">
    <property type="entry name" value="Cas6b_N"/>
    <property type="match status" value="1"/>
</dbReference>
<dbReference type="OrthoDB" id="656505at2"/>
<dbReference type="RefSeq" id="WP_002704735.1">
    <property type="nucleotide sequence ID" value="NZ_AAWS01000068.1"/>
</dbReference>
<dbReference type="Pfam" id="PF17262">
    <property type="entry name" value="Cas6b_C"/>
    <property type="match status" value="1"/>
</dbReference>